<name>A0ABM8IVX1_9CREN</name>
<proteinExistence type="predicted"/>
<protein>
    <recommendedName>
        <fullName evidence="4">THUMP domain-containing protein</fullName>
    </recommendedName>
</protein>
<gene>
    <name evidence="2" type="ORF">PABY_05430</name>
</gene>
<feature type="region of interest" description="Disordered" evidence="1">
    <location>
        <begin position="1"/>
        <end position="23"/>
    </location>
</feature>
<accession>A0ABM8IVX1</accession>
<evidence type="ECO:0000256" key="1">
    <source>
        <dbReference type="SAM" id="MobiDB-lite"/>
    </source>
</evidence>
<dbReference type="Proteomes" id="UP001341135">
    <property type="component" value="Chromosome"/>
</dbReference>
<reference evidence="2 3" key="1">
    <citation type="submission" date="2023-09" db="EMBL/GenBank/DDBJ databases">
        <title>Pyrofollis japonicus gen. nov. sp. nov., a novel member of the family Pyrodictiaceae isolated from the Iheya North hydrothermal field.</title>
        <authorList>
            <person name="Miyazaki U."/>
            <person name="Sanari M."/>
            <person name="Tame A."/>
            <person name="Kitajima M."/>
            <person name="Okamoto A."/>
            <person name="Sawayama S."/>
            <person name="Miyazaki J."/>
            <person name="Takai K."/>
            <person name="Nakagawa S."/>
        </authorList>
    </citation>
    <scope>NUCLEOTIDE SEQUENCE [LARGE SCALE GENOMIC DNA]</scope>
    <source>
        <strain evidence="2 3">AV2</strain>
    </source>
</reference>
<evidence type="ECO:0000313" key="3">
    <source>
        <dbReference type="Proteomes" id="UP001341135"/>
    </source>
</evidence>
<evidence type="ECO:0008006" key="4">
    <source>
        <dbReference type="Google" id="ProtNLM"/>
    </source>
</evidence>
<evidence type="ECO:0000313" key="2">
    <source>
        <dbReference type="EMBL" id="BES80976.1"/>
    </source>
</evidence>
<sequence length="90" mass="10101">MFLRHPDMGAVGEPVKFSGSDRPDERARNLAEVLLVVQGRRGRFPERVERALRELFPGMSLRVESRFGRVVLVGEEGGIELPPPTCRMAL</sequence>
<organism evidence="2 3">
    <name type="scientific">Pyrodictium abyssi</name>
    <dbReference type="NCBI Taxonomy" id="54256"/>
    <lineage>
        <taxon>Archaea</taxon>
        <taxon>Thermoproteota</taxon>
        <taxon>Thermoprotei</taxon>
        <taxon>Desulfurococcales</taxon>
        <taxon>Pyrodictiaceae</taxon>
        <taxon>Pyrodictium</taxon>
    </lineage>
</organism>
<keyword evidence="3" id="KW-1185">Reference proteome</keyword>
<dbReference type="EMBL" id="AP028907">
    <property type="protein sequence ID" value="BES80976.1"/>
    <property type="molecule type" value="Genomic_DNA"/>
</dbReference>